<dbReference type="OrthoDB" id="9990610at2759"/>
<dbReference type="Gene3D" id="1.25.40.10">
    <property type="entry name" value="Tetratricopeptide repeat domain"/>
    <property type="match status" value="2"/>
</dbReference>
<dbReference type="KEGG" id="nta:107812948"/>
<dbReference type="InterPro" id="IPR011990">
    <property type="entry name" value="TPR-like_helical_dom_sf"/>
</dbReference>
<dbReference type="NCBIfam" id="TIGR00756">
    <property type="entry name" value="PPR"/>
    <property type="match status" value="4"/>
</dbReference>
<dbReference type="PANTHER" id="PTHR47926">
    <property type="entry name" value="PENTATRICOPEPTIDE REPEAT-CONTAINING PROTEIN"/>
    <property type="match status" value="1"/>
</dbReference>
<dbReference type="Pfam" id="PF13041">
    <property type="entry name" value="PPR_2"/>
    <property type="match status" value="2"/>
</dbReference>
<dbReference type="SMR" id="A0A1S4BXJ1"/>
<proteinExistence type="predicted"/>
<gene>
    <name evidence="3" type="primary">LOC107812948</name>
</gene>
<dbReference type="Pfam" id="PF01535">
    <property type="entry name" value="PPR"/>
    <property type="match status" value="1"/>
</dbReference>
<feature type="repeat" description="PPR" evidence="2">
    <location>
        <begin position="99"/>
        <end position="133"/>
    </location>
</feature>
<dbReference type="Pfam" id="PF20431">
    <property type="entry name" value="E_motif"/>
    <property type="match status" value="1"/>
</dbReference>
<dbReference type="PROSITE" id="PS51375">
    <property type="entry name" value="PPR"/>
    <property type="match status" value="2"/>
</dbReference>
<accession>A0A1S4BXJ1</accession>
<protein>
    <submittedName>
        <fullName evidence="3">Pentatricopeptide repeat-containing protein At2g22410, mitochondrial-like</fullName>
    </submittedName>
</protein>
<organism evidence="3">
    <name type="scientific">Nicotiana tabacum</name>
    <name type="common">Common tobacco</name>
    <dbReference type="NCBI Taxonomy" id="4097"/>
    <lineage>
        <taxon>Eukaryota</taxon>
        <taxon>Viridiplantae</taxon>
        <taxon>Streptophyta</taxon>
        <taxon>Embryophyta</taxon>
        <taxon>Tracheophyta</taxon>
        <taxon>Spermatophyta</taxon>
        <taxon>Magnoliopsida</taxon>
        <taxon>eudicotyledons</taxon>
        <taxon>Gunneridae</taxon>
        <taxon>Pentapetalae</taxon>
        <taxon>asterids</taxon>
        <taxon>lamiids</taxon>
        <taxon>Solanales</taxon>
        <taxon>Solanaceae</taxon>
        <taxon>Nicotianoideae</taxon>
        <taxon>Nicotianeae</taxon>
        <taxon>Nicotiana</taxon>
    </lineage>
</organism>
<name>A0A1S4BXJ1_TOBAC</name>
<evidence type="ECO:0000313" key="3">
    <source>
        <dbReference type="RefSeq" id="XP_016493622.1"/>
    </source>
</evidence>
<dbReference type="InterPro" id="IPR046848">
    <property type="entry name" value="E_motif"/>
</dbReference>
<dbReference type="GO" id="GO:0003723">
    <property type="term" value="F:RNA binding"/>
    <property type="evidence" value="ECO:0007669"/>
    <property type="project" value="InterPro"/>
</dbReference>
<dbReference type="GO" id="GO:0009451">
    <property type="term" value="P:RNA modification"/>
    <property type="evidence" value="ECO:0000318"/>
    <property type="project" value="GO_Central"/>
</dbReference>
<dbReference type="STRING" id="4097.A0A1S4BXJ1"/>
<dbReference type="PaxDb" id="4097-A0A1S4BXJ1"/>
<dbReference type="OMA" id="ANMQHNA"/>
<dbReference type="InterPro" id="IPR046960">
    <property type="entry name" value="PPR_At4g14850-like_plant"/>
</dbReference>
<reference evidence="3" key="1">
    <citation type="submission" date="2025-08" db="UniProtKB">
        <authorList>
            <consortium name="RefSeq"/>
        </authorList>
    </citation>
    <scope>IDENTIFICATION</scope>
</reference>
<dbReference type="FunFam" id="1.25.40.10:FF:000031">
    <property type="entry name" value="Pentatricopeptide repeat-containing protein mitochondrial"/>
    <property type="match status" value="1"/>
</dbReference>
<dbReference type="RefSeq" id="XP_016493622.1">
    <property type="nucleotide sequence ID" value="XM_016638136.1"/>
</dbReference>
<sequence length="246" mass="27288">MISGFAKFGLLYEARRLFNKMPEKGIIQWNALIGGFVQAKRGKEALALFHEMQTMNVKPDEVTMLCLTVSLGTALVDMYAKCGNVEKALQVFHEMPVRNSLTWTAAIGALAVHGNGRDALSYFSKMVDSGLRPDDVTFLGVLSACCHAGLGALFFACRIHGNVEMGGNAVLKLLEFDPGDSGTYVLLANIYVEANMQHNARDIRKMMDERGLEKHLVAAPLKKMENFLSLLLETRHIHDPIRFMKV</sequence>
<evidence type="ECO:0000256" key="2">
    <source>
        <dbReference type="PROSITE-ProRule" id="PRU00708"/>
    </source>
</evidence>
<evidence type="ECO:0000256" key="1">
    <source>
        <dbReference type="ARBA" id="ARBA00022737"/>
    </source>
</evidence>
<feature type="repeat" description="PPR" evidence="2">
    <location>
        <begin position="25"/>
        <end position="59"/>
    </location>
</feature>
<keyword evidence="1" id="KW-0677">Repeat</keyword>
<dbReference type="AlphaFoldDB" id="A0A1S4BXJ1"/>
<dbReference type="InterPro" id="IPR002885">
    <property type="entry name" value="PPR_rpt"/>
</dbReference>
<dbReference type="SUPFAM" id="SSF48452">
    <property type="entry name" value="TPR-like"/>
    <property type="match status" value="1"/>
</dbReference>
<dbReference type="PANTHER" id="PTHR47926:SF537">
    <property type="entry name" value="PENTACOTRIPEPTIDE-REPEAT REGION OF PRORP DOMAIN-CONTAINING PROTEIN"/>
    <property type="match status" value="1"/>
</dbReference>